<dbReference type="GeneID" id="90075855"/>
<dbReference type="InterPro" id="IPR004304">
    <property type="entry name" value="FmdA_AmdA"/>
</dbReference>
<sequence>MAPPEYLVKIDLAKPAWEQEGVHNRWHPDVPAYKKIEQNKSYKIECFDWTGGQVGNNDSAHDIKYCDLTRIHYLSGPFFVEGCDAGDILKVKIQDVQPLERQPWGYCGIFAKENGGGFLDKHYPKAAKAIFDFEGIYCTSRHIPDVKFPGICHPGIIGTLPSAKILNEWNRRESKLVAENPDADFIMANLPTPQGAYAGLHASEDLKCIVGKHGARTIPGRPENGGNCDIKALTRGSTVYLPSHMDGGMLSVGDLHFSQGDGEISFCGAIEMAGCITIEVSVMKNGIEKLNMKSPMYLPSNLAPKFGADRYITFEGFSVDESGEQLCLDTTVAYRQTCLRVIEYLRRYGYNDYQIYLLLSSAPIEGNIAGIVDVPNSCTTIGLPKDIFNFDISPENDVEKKDRGNCAFSEDDLKEGFSLTDELPNFLLECLKK</sequence>
<gene>
    <name evidence="1" type="ORF">DASC09_052050</name>
</gene>
<evidence type="ECO:0000313" key="2">
    <source>
        <dbReference type="Proteomes" id="UP001360560"/>
    </source>
</evidence>
<organism evidence="1 2">
    <name type="scientific">Saccharomycopsis crataegensis</name>
    <dbReference type="NCBI Taxonomy" id="43959"/>
    <lineage>
        <taxon>Eukaryota</taxon>
        <taxon>Fungi</taxon>
        <taxon>Dikarya</taxon>
        <taxon>Ascomycota</taxon>
        <taxon>Saccharomycotina</taxon>
        <taxon>Saccharomycetes</taxon>
        <taxon>Saccharomycopsidaceae</taxon>
        <taxon>Saccharomycopsis</taxon>
    </lineage>
</organism>
<dbReference type="RefSeq" id="XP_064854876.1">
    <property type="nucleotide sequence ID" value="XM_064998804.1"/>
</dbReference>
<evidence type="ECO:0000313" key="1">
    <source>
        <dbReference type="EMBL" id="GMM37880.1"/>
    </source>
</evidence>
<dbReference type="GO" id="GO:0016811">
    <property type="term" value="F:hydrolase activity, acting on carbon-nitrogen (but not peptide) bonds, in linear amides"/>
    <property type="evidence" value="ECO:0007669"/>
    <property type="project" value="InterPro"/>
</dbReference>
<dbReference type="Pfam" id="PF03069">
    <property type="entry name" value="FmdA_AmdA"/>
    <property type="match status" value="1"/>
</dbReference>
<dbReference type="EMBL" id="BTFZ01000013">
    <property type="protein sequence ID" value="GMM37880.1"/>
    <property type="molecule type" value="Genomic_DNA"/>
</dbReference>
<dbReference type="SUPFAM" id="SSF141130">
    <property type="entry name" value="Acetamidase/Formamidase-like"/>
    <property type="match status" value="1"/>
</dbReference>
<comment type="caution">
    <text evidence="1">The sequence shown here is derived from an EMBL/GenBank/DDBJ whole genome shotgun (WGS) entry which is preliminary data.</text>
</comment>
<dbReference type="PANTHER" id="PTHR31891:SF1">
    <property type="entry name" value="FORMAMIDASE C869.04-RELATED"/>
    <property type="match status" value="1"/>
</dbReference>
<accession>A0AAV5QUL9</accession>
<evidence type="ECO:0008006" key="3">
    <source>
        <dbReference type="Google" id="ProtNLM"/>
    </source>
</evidence>
<dbReference type="NCBIfam" id="NF045496">
    <property type="entry name" value="FormamaseFmdA"/>
    <property type="match status" value="1"/>
</dbReference>
<reference evidence="1 2" key="1">
    <citation type="journal article" date="2023" name="Elife">
        <title>Identification of key yeast species and microbe-microbe interactions impacting larval growth of Drosophila in the wild.</title>
        <authorList>
            <person name="Mure A."/>
            <person name="Sugiura Y."/>
            <person name="Maeda R."/>
            <person name="Honda K."/>
            <person name="Sakurai N."/>
            <person name="Takahashi Y."/>
            <person name="Watada M."/>
            <person name="Katoh T."/>
            <person name="Gotoh A."/>
            <person name="Gotoh Y."/>
            <person name="Taniguchi I."/>
            <person name="Nakamura K."/>
            <person name="Hayashi T."/>
            <person name="Katayama T."/>
            <person name="Uemura T."/>
            <person name="Hattori Y."/>
        </authorList>
    </citation>
    <scope>NUCLEOTIDE SEQUENCE [LARGE SCALE GENOMIC DNA]</scope>
    <source>
        <strain evidence="1 2">SC-9</strain>
    </source>
</reference>
<proteinExistence type="predicted"/>
<protein>
    <recommendedName>
        <fullName evidence="3">Formamidase</fullName>
    </recommendedName>
</protein>
<dbReference type="Proteomes" id="UP001360560">
    <property type="component" value="Unassembled WGS sequence"/>
</dbReference>
<dbReference type="InterPro" id="IPR054833">
    <property type="entry name" value="FormamaseFmdA"/>
</dbReference>
<dbReference type="AlphaFoldDB" id="A0AAV5QUL9"/>
<dbReference type="Gene3D" id="2.60.120.580">
    <property type="entry name" value="Acetamidase/Formamidase-like domains"/>
    <property type="match status" value="1"/>
</dbReference>
<keyword evidence="2" id="KW-1185">Reference proteome</keyword>
<name>A0AAV5QUL9_9ASCO</name>
<dbReference type="PANTHER" id="PTHR31891">
    <property type="entry name" value="FORMAMIDASE C869.04-RELATED"/>
    <property type="match status" value="1"/>
</dbReference>